<dbReference type="SUPFAM" id="SSF46785">
    <property type="entry name" value="Winged helix' DNA-binding domain"/>
    <property type="match status" value="1"/>
</dbReference>
<dbReference type="PROSITE" id="PS50995">
    <property type="entry name" value="HTH_MARR_2"/>
    <property type="match status" value="1"/>
</dbReference>
<dbReference type="InterPro" id="IPR036390">
    <property type="entry name" value="WH_DNA-bd_sf"/>
</dbReference>
<proteinExistence type="predicted"/>
<comment type="caution">
    <text evidence="5">The sequence shown here is derived from an EMBL/GenBank/DDBJ whole genome shotgun (WGS) entry which is preliminary data.</text>
</comment>
<dbReference type="SMART" id="SM00347">
    <property type="entry name" value="HTH_MARR"/>
    <property type="match status" value="1"/>
</dbReference>
<dbReference type="EMBL" id="JBHLWN010000074">
    <property type="protein sequence ID" value="MFC0214524.1"/>
    <property type="molecule type" value="Genomic_DNA"/>
</dbReference>
<dbReference type="Gene3D" id="1.10.10.10">
    <property type="entry name" value="Winged helix-like DNA-binding domain superfamily/Winged helix DNA-binding domain"/>
    <property type="match status" value="1"/>
</dbReference>
<feature type="domain" description="HTH marR-type" evidence="4">
    <location>
        <begin position="1"/>
        <end position="115"/>
    </location>
</feature>
<keyword evidence="2 5" id="KW-0238">DNA-binding</keyword>
<accession>A0ABV6DPF4</accession>
<keyword evidence="1" id="KW-0805">Transcription regulation</keyword>
<evidence type="ECO:0000256" key="2">
    <source>
        <dbReference type="ARBA" id="ARBA00023125"/>
    </source>
</evidence>
<evidence type="ECO:0000313" key="5">
    <source>
        <dbReference type="EMBL" id="MFC0214524.1"/>
    </source>
</evidence>
<dbReference type="InterPro" id="IPR039422">
    <property type="entry name" value="MarR/SlyA-like"/>
</dbReference>
<evidence type="ECO:0000256" key="3">
    <source>
        <dbReference type="ARBA" id="ARBA00023163"/>
    </source>
</evidence>
<dbReference type="RefSeq" id="WP_377471901.1">
    <property type="nucleotide sequence ID" value="NZ_JBHLWN010000074.1"/>
</dbReference>
<dbReference type="PANTHER" id="PTHR33164">
    <property type="entry name" value="TRANSCRIPTIONAL REGULATOR, MARR FAMILY"/>
    <property type="match status" value="1"/>
</dbReference>
<dbReference type="Proteomes" id="UP001589776">
    <property type="component" value="Unassembled WGS sequence"/>
</dbReference>
<gene>
    <name evidence="5" type="ORF">ACFFK0_19000</name>
</gene>
<dbReference type="Pfam" id="PF13463">
    <property type="entry name" value="HTH_27"/>
    <property type="match status" value="1"/>
</dbReference>
<evidence type="ECO:0000256" key="1">
    <source>
        <dbReference type="ARBA" id="ARBA00023015"/>
    </source>
</evidence>
<keyword evidence="3" id="KW-0804">Transcription</keyword>
<dbReference type="InterPro" id="IPR036388">
    <property type="entry name" value="WH-like_DNA-bd_sf"/>
</dbReference>
<organism evidence="5 6">
    <name type="scientific">Paenibacillus chartarius</name>
    <dbReference type="NCBI Taxonomy" id="747481"/>
    <lineage>
        <taxon>Bacteria</taxon>
        <taxon>Bacillati</taxon>
        <taxon>Bacillota</taxon>
        <taxon>Bacilli</taxon>
        <taxon>Bacillales</taxon>
        <taxon>Paenibacillaceae</taxon>
        <taxon>Paenibacillus</taxon>
    </lineage>
</organism>
<keyword evidence="6" id="KW-1185">Reference proteome</keyword>
<sequence length="133" mass="14939">MKTIWLTPSQAEVITVLERWQPISLKELGAPLVCETGSPSRLLERMADDGLVDKIVNPNDARYVLLRLTEKGTAKALLIRDFEEQLYTDMERLFYEGRDVGDRRGTGEAACSLSDSRCALQAQFHSQVGITRP</sequence>
<evidence type="ECO:0000313" key="6">
    <source>
        <dbReference type="Proteomes" id="UP001589776"/>
    </source>
</evidence>
<dbReference type="PANTHER" id="PTHR33164:SF64">
    <property type="entry name" value="TRANSCRIPTIONAL REGULATOR SLYA"/>
    <property type="match status" value="1"/>
</dbReference>
<dbReference type="InterPro" id="IPR000835">
    <property type="entry name" value="HTH_MarR-typ"/>
</dbReference>
<protein>
    <submittedName>
        <fullName evidence="5">Winged helix DNA-binding protein</fullName>
    </submittedName>
</protein>
<name>A0ABV6DPF4_9BACL</name>
<evidence type="ECO:0000259" key="4">
    <source>
        <dbReference type="PROSITE" id="PS50995"/>
    </source>
</evidence>
<dbReference type="GO" id="GO:0003677">
    <property type="term" value="F:DNA binding"/>
    <property type="evidence" value="ECO:0007669"/>
    <property type="project" value="UniProtKB-KW"/>
</dbReference>
<reference evidence="5 6" key="1">
    <citation type="submission" date="2024-09" db="EMBL/GenBank/DDBJ databases">
        <authorList>
            <person name="Sun Q."/>
            <person name="Mori K."/>
        </authorList>
    </citation>
    <scope>NUCLEOTIDE SEQUENCE [LARGE SCALE GENOMIC DNA]</scope>
    <source>
        <strain evidence="5 6">CCM 7759</strain>
    </source>
</reference>